<evidence type="ECO:0000256" key="2">
    <source>
        <dbReference type="ARBA" id="ARBA00023186"/>
    </source>
</evidence>
<dbReference type="InterPro" id="IPR029071">
    <property type="entry name" value="Ubiquitin-like_domsf"/>
</dbReference>
<gene>
    <name evidence="6" type="ORF">MNOR_LOCUS7774</name>
</gene>
<proteinExistence type="predicted"/>
<evidence type="ECO:0000313" key="6">
    <source>
        <dbReference type="EMBL" id="CAL4069353.1"/>
    </source>
</evidence>
<feature type="coiled-coil region" evidence="3">
    <location>
        <begin position="93"/>
        <end position="150"/>
    </location>
</feature>
<name>A0AAV2Q6Z5_MEGNR</name>
<dbReference type="GO" id="GO:0005829">
    <property type="term" value="C:cytosol"/>
    <property type="evidence" value="ECO:0007669"/>
    <property type="project" value="TreeGrafter"/>
</dbReference>
<accession>A0AAV2Q6Z5</accession>
<dbReference type="InterPro" id="IPR003103">
    <property type="entry name" value="BAG_domain"/>
</dbReference>
<dbReference type="GO" id="GO:0005634">
    <property type="term" value="C:nucleus"/>
    <property type="evidence" value="ECO:0007669"/>
    <property type="project" value="TreeGrafter"/>
</dbReference>
<dbReference type="Gene3D" id="3.10.20.90">
    <property type="entry name" value="Phosphatidylinositol 3-kinase Catalytic Subunit, Chain A, domain 1"/>
    <property type="match status" value="1"/>
</dbReference>
<evidence type="ECO:0000256" key="1">
    <source>
        <dbReference type="ARBA" id="ARBA00022374"/>
    </source>
</evidence>
<protein>
    <recommendedName>
        <fullName evidence="1">BAG family molecular chaperone regulator 1</fullName>
    </recommendedName>
</protein>
<evidence type="ECO:0000259" key="4">
    <source>
        <dbReference type="PROSITE" id="PS50053"/>
    </source>
</evidence>
<keyword evidence="7" id="KW-1185">Reference proteome</keyword>
<feature type="domain" description="BAG" evidence="5">
    <location>
        <begin position="91"/>
        <end position="148"/>
    </location>
</feature>
<dbReference type="PROSITE" id="PS50053">
    <property type="entry name" value="UBIQUITIN_2"/>
    <property type="match status" value="1"/>
</dbReference>
<dbReference type="Pfam" id="PF02179">
    <property type="entry name" value="BAG"/>
    <property type="match status" value="1"/>
</dbReference>
<dbReference type="PANTHER" id="PTHR12329">
    <property type="entry name" value="BCL2-ASSOCIATED ATHANOGENE"/>
    <property type="match status" value="1"/>
</dbReference>
<sequence>MLHIQESSQKIIFKGRNLNDMNATLMTYGIKECAKVMVLGKQSDPEDDEMYQAVMKIEQSCSSVELNQSEVIRHVESIASLAQEGKRPSREELDKLKKELLLFNEEFMRLLERLDGLSFQDNQAPAKQKRKSLVKKIQQLMDKTDALNERILQIQ</sequence>
<dbReference type="PANTHER" id="PTHR12329:SF16">
    <property type="entry name" value="BAG FAMILY MOLECULAR CHAPERONE REGULATOR 1"/>
    <property type="match status" value="1"/>
</dbReference>
<dbReference type="SUPFAM" id="SSF54236">
    <property type="entry name" value="Ubiquitin-like"/>
    <property type="match status" value="1"/>
</dbReference>
<dbReference type="InterPro" id="IPR039773">
    <property type="entry name" value="BAG_chaperone_regulator"/>
</dbReference>
<dbReference type="SMART" id="SM00264">
    <property type="entry name" value="BAG"/>
    <property type="match status" value="1"/>
</dbReference>
<evidence type="ECO:0000313" key="7">
    <source>
        <dbReference type="Proteomes" id="UP001497623"/>
    </source>
</evidence>
<organism evidence="6 7">
    <name type="scientific">Meganyctiphanes norvegica</name>
    <name type="common">Northern krill</name>
    <name type="synonym">Thysanopoda norvegica</name>
    <dbReference type="NCBI Taxonomy" id="48144"/>
    <lineage>
        <taxon>Eukaryota</taxon>
        <taxon>Metazoa</taxon>
        <taxon>Ecdysozoa</taxon>
        <taxon>Arthropoda</taxon>
        <taxon>Crustacea</taxon>
        <taxon>Multicrustacea</taxon>
        <taxon>Malacostraca</taxon>
        <taxon>Eumalacostraca</taxon>
        <taxon>Eucarida</taxon>
        <taxon>Euphausiacea</taxon>
        <taxon>Euphausiidae</taxon>
        <taxon>Meganyctiphanes</taxon>
    </lineage>
</organism>
<dbReference type="EMBL" id="CAXKWB010003488">
    <property type="protein sequence ID" value="CAL4069353.1"/>
    <property type="molecule type" value="Genomic_DNA"/>
</dbReference>
<dbReference type="GO" id="GO:0000774">
    <property type="term" value="F:adenyl-nucleotide exchange factor activity"/>
    <property type="evidence" value="ECO:0007669"/>
    <property type="project" value="TreeGrafter"/>
</dbReference>
<dbReference type="InterPro" id="IPR000626">
    <property type="entry name" value="Ubiquitin-like_dom"/>
</dbReference>
<dbReference type="GO" id="GO:0050821">
    <property type="term" value="P:protein stabilization"/>
    <property type="evidence" value="ECO:0007669"/>
    <property type="project" value="TreeGrafter"/>
</dbReference>
<feature type="domain" description="Ubiquitin-like" evidence="4">
    <location>
        <begin position="1"/>
        <end position="45"/>
    </location>
</feature>
<dbReference type="Gene3D" id="1.20.58.120">
    <property type="entry name" value="BAG domain"/>
    <property type="match status" value="1"/>
</dbReference>
<evidence type="ECO:0000259" key="5">
    <source>
        <dbReference type="PROSITE" id="PS51035"/>
    </source>
</evidence>
<dbReference type="GO" id="GO:0051087">
    <property type="term" value="F:protein-folding chaperone binding"/>
    <property type="evidence" value="ECO:0007669"/>
    <property type="project" value="InterPro"/>
</dbReference>
<dbReference type="AlphaFoldDB" id="A0AAV2Q6Z5"/>
<dbReference type="InterPro" id="IPR036533">
    <property type="entry name" value="BAG_dom_sf"/>
</dbReference>
<dbReference type="PROSITE" id="PS51035">
    <property type="entry name" value="BAG"/>
    <property type="match status" value="1"/>
</dbReference>
<dbReference type="GO" id="GO:0016020">
    <property type="term" value="C:membrane"/>
    <property type="evidence" value="ECO:0007669"/>
    <property type="project" value="TreeGrafter"/>
</dbReference>
<keyword evidence="3" id="KW-0175">Coiled coil</keyword>
<evidence type="ECO:0000256" key="3">
    <source>
        <dbReference type="SAM" id="Coils"/>
    </source>
</evidence>
<dbReference type="Proteomes" id="UP001497623">
    <property type="component" value="Unassembled WGS sequence"/>
</dbReference>
<keyword evidence="2" id="KW-0143">Chaperone</keyword>
<comment type="caution">
    <text evidence="6">The sequence shown here is derived from an EMBL/GenBank/DDBJ whole genome shotgun (WGS) entry which is preliminary data.</text>
</comment>
<dbReference type="SUPFAM" id="SSF63491">
    <property type="entry name" value="BAG domain"/>
    <property type="match status" value="1"/>
</dbReference>
<reference evidence="6 7" key="1">
    <citation type="submission" date="2024-05" db="EMBL/GenBank/DDBJ databases">
        <authorList>
            <person name="Wallberg A."/>
        </authorList>
    </citation>
    <scope>NUCLEOTIDE SEQUENCE [LARGE SCALE GENOMIC DNA]</scope>
</reference>